<keyword evidence="1" id="KW-0732">Signal</keyword>
<proteinExistence type="predicted"/>
<evidence type="ECO:0000313" key="2">
    <source>
        <dbReference type="EMBL" id="TFW29939.1"/>
    </source>
</evidence>
<sequence length="241" mass="27028">MRRYLVAALLGLPIMAAAAPLEVRMCIFDHPFPPLTYPDGSGQAQDVLRRASRLQPVSIQNIVAPRFQCMEQLRTGQVDAMLAAFIEDRTSYSAFPMHDSQPDASRAVGELKFSVSRRRGGEVEWDGKLFHHLGRQPVGTQPGMLHVSLLRQLNVVIDDSANSPEQVFAMLAQRRVAAVVTQQGEGEQIIARLYRGEIEMLPTPLITTPIYLIVNKVFYQQHKPQIDAYWDAVRQVRAAKP</sequence>
<evidence type="ECO:0000256" key="1">
    <source>
        <dbReference type="SAM" id="SignalP"/>
    </source>
</evidence>
<feature type="signal peptide" evidence="1">
    <location>
        <begin position="1"/>
        <end position="18"/>
    </location>
</feature>
<dbReference type="RefSeq" id="WP_135200088.1">
    <property type="nucleotide sequence ID" value="NZ_SPVG01000028.1"/>
</dbReference>
<name>A0A4Y9SX71_9BURK</name>
<organism evidence="2 3">
    <name type="scientific">Duganella callida</name>
    <dbReference type="NCBI Taxonomy" id="2561932"/>
    <lineage>
        <taxon>Bacteria</taxon>
        <taxon>Pseudomonadati</taxon>
        <taxon>Pseudomonadota</taxon>
        <taxon>Betaproteobacteria</taxon>
        <taxon>Burkholderiales</taxon>
        <taxon>Oxalobacteraceae</taxon>
        <taxon>Telluria group</taxon>
        <taxon>Duganella</taxon>
    </lineage>
</organism>
<evidence type="ECO:0008006" key="4">
    <source>
        <dbReference type="Google" id="ProtNLM"/>
    </source>
</evidence>
<dbReference type="Proteomes" id="UP000297729">
    <property type="component" value="Unassembled WGS sequence"/>
</dbReference>
<gene>
    <name evidence="2" type="ORF">E4L98_02990</name>
</gene>
<keyword evidence="3" id="KW-1185">Reference proteome</keyword>
<evidence type="ECO:0000313" key="3">
    <source>
        <dbReference type="Proteomes" id="UP000297729"/>
    </source>
</evidence>
<dbReference type="OrthoDB" id="8759432at2"/>
<dbReference type="AlphaFoldDB" id="A0A4Y9SX71"/>
<protein>
    <recommendedName>
        <fullName evidence="4">Transporter substrate-binding domain-containing protein</fullName>
    </recommendedName>
</protein>
<accession>A0A4Y9SX71</accession>
<reference evidence="2 3" key="1">
    <citation type="submission" date="2019-03" db="EMBL/GenBank/DDBJ databases">
        <title>Draft Genome Sequence of Duganella callidus sp. nov., a Novel Duganella Species Isolated from Cultivated Soil.</title>
        <authorList>
            <person name="Raths R."/>
            <person name="Peta V."/>
            <person name="Bucking H."/>
        </authorList>
    </citation>
    <scope>NUCLEOTIDE SEQUENCE [LARGE SCALE GENOMIC DNA]</scope>
    <source>
        <strain evidence="2 3">DN04</strain>
    </source>
</reference>
<comment type="caution">
    <text evidence="2">The sequence shown here is derived from an EMBL/GenBank/DDBJ whole genome shotgun (WGS) entry which is preliminary data.</text>
</comment>
<dbReference type="SUPFAM" id="SSF53850">
    <property type="entry name" value="Periplasmic binding protein-like II"/>
    <property type="match status" value="1"/>
</dbReference>
<feature type="chain" id="PRO_5021501424" description="Transporter substrate-binding domain-containing protein" evidence="1">
    <location>
        <begin position="19"/>
        <end position="241"/>
    </location>
</feature>
<dbReference type="EMBL" id="SPVG01000028">
    <property type="protein sequence ID" value="TFW29939.1"/>
    <property type="molecule type" value="Genomic_DNA"/>
</dbReference>